<organism evidence="2 3">
    <name type="scientific">Leeuwenhoekiella marinoflava</name>
    <dbReference type="NCBI Taxonomy" id="988"/>
    <lineage>
        <taxon>Bacteria</taxon>
        <taxon>Pseudomonadati</taxon>
        <taxon>Bacteroidota</taxon>
        <taxon>Flavobacteriia</taxon>
        <taxon>Flavobacteriales</taxon>
        <taxon>Flavobacteriaceae</taxon>
        <taxon>Leeuwenhoekiella</taxon>
    </lineage>
</organism>
<evidence type="ECO:0000313" key="2">
    <source>
        <dbReference type="EMBL" id="RXG32313.1"/>
    </source>
</evidence>
<dbReference type="InterPro" id="IPR041602">
    <property type="entry name" value="Quercetinase_C"/>
</dbReference>
<name>A0A4Q0PP98_9FLAO</name>
<gene>
    <name evidence="2" type="ORF">DSL99_1119</name>
</gene>
<feature type="domain" description="Quercetin 2,3-dioxygenase C-terminal cupin" evidence="1">
    <location>
        <begin position="147"/>
        <end position="215"/>
    </location>
</feature>
<comment type="caution">
    <text evidence="2">The sequence shown here is derived from an EMBL/GenBank/DDBJ whole genome shotgun (WGS) entry which is preliminary data.</text>
</comment>
<dbReference type="Proteomes" id="UP000290608">
    <property type="component" value="Unassembled WGS sequence"/>
</dbReference>
<accession>A0A4Q0PP98</accession>
<sequence length="216" mass="24836">MQRITQAPAQFYRRQEKDKIGREIRAIGNPKKATNFELFSDLFILPGETLNRWITSSSNVLIIPLFGAVELYAPGINEFAHINQVASFYIKAGSKLRFKNVYPEHTVRFLIIAIKSTNETAKRTVDYTLNTLNTLKEVYKYSDSQLYLNLGNFEVRKERIYQFNDSSNSVFAYVLQGAFEFENRLLETGEALCCWDTDQVALEALTGDAYLLLLEF</sequence>
<evidence type="ECO:0000313" key="3">
    <source>
        <dbReference type="Proteomes" id="UP000290608"/>
    </source>
</evidence>
<protein>
    <recommendedName>
        <fullName evidence="1">Quercetin 2,3-dioxygenase C-terminal cupin domain-containing protein</fullName>
    </recommendedName>
</protein>
<proteinExistence type="predicted"/>
<evidence type="ECO:0000259" key="1">
    <source>
        <dbReference type="Pfam" id="PF17954"/>
    </source>
</evidence>
<dbReference type="AlphaFoldDB" id="A0A4Q0PP98"/>
<dbReference type="Pfam" id="PF17954">
    <property type="entry name" value="Pirin_C_2"/>
    <property type="match status" value="1"/>
</dbReference>
<dbReference type="EMBL" id="QOVL01000004">
    <property type="protein sequence ID" value="RXG32313.1"/>
    <property type="molecule type" value="Genomic_DNA"/>
</dbReference>
<dbReference type="RefSeq" id="WP_073097895.1">
    <property type="nucleotide sequence ID" value="NZ_JBALUR010000001.1"/>
</dbReference>
<reference evidence="2 3" key="1">
    <citation type="submission" date="2018-07" db="EMBL/GenBank/DDBJ databases">
        <title>Leeuwenhoekiella genomics.</title>
        <authorList>
            <person name="Tahon G."/>
            <person name="Willems A."/>
        </authorList>
    </citation>
    <scope>NUCLEOTIDE SEQUENCE [LARGE SCALE GENOMIC DNA]</scope>
    <source>
        <strain evidence="2 3">LMG 1345</strain>
    </source>
</reference>